<feature type="non-terminal residue" evidence="5">
    <location>
        <position position="1"/>
    </location>
</feature>
<keyword evidence="1" id="KW-0805">Transcription regulation</keyword>
<dbReference type="InterPro" id="IPR000524">
    <property type="entry name" value="Tscrpt_reg_HTH_GntR"/>
</dbReference>
<organism evidence="5 6">
    <name type="scientific">Cellulomonas septica</name>
    <dbReference type="NCBI Taxonomy" id="285080"/>
    <lineage>
        <taxon>Bacteria</taxon>
        <taxon>Bacillati</taxon>
        <taxon>Actinomycetota</taxon>
        <taxon>Actinomycetes</taxon>
        <taxon>Micrococcales</taxon>
        <taxon>Cellulomonadaceae</taxon>
        <taxon>Cellulomonas</taxon>
    </lineage>
</organism>
<evidence type="ECO:0000313" key="6">
    <source>
        <dbReference type="Proteomes" id="UP000777774"/>
    </source>
</evidence>
<feature type="domain" description="GntR C-terminal" evidence="4">
    <location>
        <begin position="106"/>
        <end position="233"/>
    </location>
</feature>
<dbReference type="Gene3D" id="1.20.120.530">
    <property type="entry name" value="GntR ligand-binding domain-like"/>
    <property type="match status" value="1"/>
</dbReference>
<dbReference type="PANTHER" id="PTHR43537">
    <property type="entry name" value="TRANSCRIPTIONAL REGULATOR, GNTR FAMILY"/>
    <property type="match status" value="1"/>
</dbReference>
<evidence type="ECO:0000259" key="4">
    <source>
        <dbReference type="SMART" id="SM00895"/>
    </source>
</evidence>
<keyword evidence="6" id="KW-1185">Reference proteome</keyword>
<dbReference type="InterPro" id="IPR036390">
    <property type="entry name" value="WH_DNA-bd_sf"/>
</dbReference>
<keyword evidence="2" id="KW-0238">DNA-binding</keyword>
<dbReference type="InterPro" id="IPR008920">
    <property type="entry name" value="TF_FadR/GntR_C"/>
</dbReference>
<name>A0ABX1K496_9CELL</name>
<dbReference type="Pfam" id="PF07729">
    <property type="entry name" value="FCD"/>
    <property type="match status" value="1"/>
</dbReference>
<protein>
    <submittedName>
        <fullName evidence="5">FadR family transcriptional regulator</fullName>
    </submittedName>
</protein>
<dbReference type="Pfam" id="PF00392">
    <property type="entry name" value="GntR"/>
    <property type="match status" value="1"/>
</dbReference>
<dbReference type="SMART" id="SM00895">
    <property type="entry name" value="FCD"/>
    <property type="match status" value="1"/>
</dbReference>
<proteinExistence type="predicted"/>
<dbReference type="InterPro" id="IPR036388">
    <property type="entry name" value="WH-like_DNA-bd_sf"/>
</dbReference>
<dbReference type="EMBL" id="JAAXOY010000690">
    <property type="protein sequence ID" value="NKY41368.1"/>
    <property type="molecule type" value="Genomic_DNA"/>
</dbReference>
<dbReference type="InterPro" id="IPR011711">
    <property type="entry name" value="GntR_C"/>
</dbReference>
<dbReference type="RefSeq" id="WP_168680688.1">
    <property type="nucleotide sequence ID" value="NZ_JAAXOY010000690.1"/>
</dbReference>
<dbReference type="PANTHER" id="PTHR43537:SF5">
    <property type="entry name" value="UXU OPERON TRANSCRIPTIONAL REGULATOR"/>
    <property type="match status" value="1"/>
</dbReference>
<gene>
    <name evidence="5" type="ORF">HGA02_18155</name>
</gene>
<evidence type="ECO:0000256" key="1">
    <source>
        <dbReference type="ARBA" id="ARBA00023015"/>
    </source>
</evidence>
<reference evidence="5 6" key="1">
    <citation type="submission" date="2020-04" db="EMBL/GenBank/DDBJ databases">
        <title>MicrobeNet Type strains.</title>
        <authorList>
            <person name="Nicholson A.C."/>
        </authorList>
    </citation>
    <scope>NUCLEOTIDE SEQUENCE [LARGE SCALE GENOMIC DNA]</scope>
    <source>
        <strain evidence="5 6">ATCC BAA-787</strain>
    </source>
</reference>
<dbReference type="SUPFAM" id="SSF46785">
    <property type="entry name" value="Winged helix' DNA-binding domain"/>
    <property type="match status" value="1"/>
</dbReference>
<evidence type="ECO:0000256" key="3">
    <source>
        <dbReference type="ARBA" id="ARBA00023163"/>
    </source>
</evidence>
<dbReference type="Gene3D" id="1.10.10.10">
    <property type="entry name" value="Winged helix-like DNA-binding domain superfamily/Winged helix DNA-binding domain"/>
    <property type="match status" value="1"/>
</dbReference>
<dbReference type="Proteomes" id="UP000777774">
    <property type="component" value="Unassembled WGS sequence"/>
</dbReference>
<evidence type="ECO:0000313" key="5">
    <source>
        <dbReference type="EMBL" id="NKY41368.1"/>
    </source>
</evidence>
<accession>A0ABX1K496</accession>
<sequence length="242" mass="26376">TDRGATWSRIWDWAGYPNRDLRYDLDYSGAPWLTFGKTSAPVEKDLAARLGVSRGPLREGVRALVLLGVLGTRRGDGTYVTSLDPARLFEPVGFLADLPGRDDAVHLARVRRVLEVEGVGRAAVEIDDATLRELRTLLDSVDALLDEPDHDLTAVIDADLRFHAVVHRASGNPVLAGLLDSLAGSTARARLWRAIREDGAVRVAQAEHRAILAALEAHDADRARVHMAAHLMGVEEYAATLL</sequence>
<evidence type="ECO:0000256" key="2">
    <source>
        <dbReference type="ARBA" id="ARBA00023125"/>
    </source>
</evidence>
<comment type="caution">
    <text evidence="5">The sequence shown here is derived from an EMBL/GenBank/DDBJ whole genome shotgun (WGS) entry which is preliminary data.</text>
</comment>
<keyword evidence="3" id="KW-0804">Transcription</keyword>
<dbReference type="SUPFAM" id="SSF48008">
    <property type="entry name" value="GntR ligand-binding domain-like"/>
    <property type="match status" value="1"/>
</dbReference>